<evidence type="ECO:0000313" key="2">
    <source>
        <dbReference type="EMBL" id="KIJ37404.1"/>
    </source>
</evidence>
<accession>A0A0C9URJ9</accession>
<gene>
    <name evidence="2" type="ORF">M422DRAFT_50473</name>
</gene>
<protein>
    <submittedName>
        <fullName evidence="2">Unplaced genomic scaffold SPHSTscaffold_94, whole genome shotgun sequence</fullName>
    </submittedName>
</protein>
<keyword evidence="1" id="KW-0812">Transmembrane</keyword>
<dbReference type="Proteomes" id="UP000054279">
    <property type="component" value="Unassembled WGS sequence"/>
</dbReference>
<dbReference type="EMBL" id="KN837169">
    <property type="protein sequence ID" value="KIJ37404.1"/>
    <property type="molecule type" value="Genomic_DNA"/>
</dbReference>
<dbReference type="OrthoDB" id="4494341at2759"/>
<feature type="transmembrane region" description="Helical" evidence="1">
    <location>
        <begin position="51"/>
        <end position="75"/>
    </location>
</feature>
<reference evidence="2 3" key="1">
    <citation type="submission" date="2014-06" db="EMBL/GenBank/DDBJ databases">
        <title>Evolutionary Origins and Diversification of the Mycorrhizal Mutualists.</title>
        <authorList>
            <consortium name="DOE Joint Genome Institute"/>
            <consortium name="Mycorrhizal Genomics Consortium"/>
            <person name="Kohler A."/>
            <person name="Kuo A."/>
            <person name="Nagy L.G."/>
            <person name="Floudas D."/>
            <person name="Copeland A."/>
            <person name="Barry K.W."/>
            <person name="Cichocki N."/>
            <person name="Veneault-Fourrey C."/>
            <person name="LaButti K."/>
            <person name="Lindquist E.A."/>
            <person name="Lipzen A."/>
            <person name="Lundell T."/>
            <person name="Morin E."/>
            <person name="Murat C."/>
            <person name="Riley R."/>
            <person name="Ohm R."/>
            <person name="Sun H."/>
            <person name="Tunlid A."/>
            <person name="Henrissat B."/>
            <person name="Grigoriev I.V."/>
            <person name="Hibbett D.S."/>
            <person name="Martin F."/>
        </authorList>
    </citation>
    <scope>NUCLEOTIDE SEQUENCE [LARGE SCALE GENOMIC DNA]</scope>
    <source>
        <strain evidence="2 3">SS14</strain>
    </source>
</reference>
<proteinExistence type="predicted"/>
<keyword evidence="1" id="KW-1133">Transmembrane helix</keyword>
<name>A0A0C9URJ9_SPHS4</name>
<keyword evidence="1" id="KW-0472">Membrane</keyword>
<dbReference type="AlphaFoldDB" id="A0A0C9URJ9"/>
<evidence type="ECO:0000256" key="1">
    <source>
        <dbReference type="SAM" id="Phobius"/>
    </source>
</evidence>
<evidence type="ECO:0000313" key="3">
    <source>
        <dbReference type="Proteomes" id="UP000054279"/>
    </source>
</evidence>
<organism evidence="2 3">
    <name type="scientific">Sphaerobolus stellatus (strain SS14)</name>
    <dbReference type="NCBI Taxonomy" id="990650"/>
    <lineage>
        <taxon>Eukaryota</taxon>
        <taxon>Fungi</taxon>
        <taxon>Dikarya</taxon>
        <taxon>Basidiomycota</taxon>
        <taxon>Agaricomycotina</taxon>
        <taxon>Agaricomycetes</taxon>
        <taxon>Phallomycetidae</taxon>
        <taxon>Geastrales</taxon>
        <taxon>Sphaerobolaceae</taxon>
        <taxon>Sphaerobolus</taxon>
    </lineage>
</organism>
<dbReference type="HOGENOM" id="CLU_1533550_0_0_1"/>
<keyword evidence="3" id="KW-1185">Reference proteome</keyword>
<sequence>MPWGLQNRKSLISSMAAFNKTIASMPTSNAKPVNHDKAIKLAIEARSVNEVWWFLAAVIGFAALLHWTSVLFAWYRRRTISSIPIQIQSEKGENLDNGHTERISLRRVPLAIRAGLRILLFRITIPIGKESIASVTELLLVAGYVCGLLTWEFVQTRNLETYFWENRAARLASCA</sequence>